<dbReference type="GO" id="GO:0005886">
    <property type="term" value="C:plasma membrane"/>
    <property type="evidence" value="ECO:0007669"/>
    <property type="project" value="TreeGrafter"/>
</dbReference>
<comment type="caution">
    <text evidence="2">The sequence shown here is derived from an EMBL/GenBank/DDBJ whole genome shotgun (WGS) entry which is preliminary data.</text>
</comment>
<keyword evidence="2" id="KW-0675">Receptor</keyword>
<dbReference type="PANTHER" id="PTHR45620">
    <property type="entry name" value="PDF RECEPTOR-LIKE PROTEIN-RELATED"/>
    <property type="match status" value="1"/>
</dbReference>
<dbReference type="EMBL" id="JAHLQT010003582">
    <property type="protein sequence ID" value="KAG7176328.1"/>
    <property type="molecule type" value="Genomic_DNA"/>
</dbReference>
<dbReference type="AlphaFoldDB" id="A0A8J5TP32"/>
<accession>A0A8J5TP32</accession>
<dbReference type="GO" id="GO:0008528">
    <property type="term" value="F:G protein-coupled peptide receptor activity"/>
    <property type="evidence" value="ECO:0007669"/>
    <property type="project" value="TreeGrafter"/>
</dbReference>
<dbReference type="PANTHER" id="PTHR45620:SF1">
    <property type="entry name" value="G-PROTEIN COUPLED RECEPTORS FAMILY 2 PROFILE 2 DOMAIN-CONTAINING PROTEIN"/>
    <property type="match status" value="1"/>
</dbReference>
<dbReference type="GO" id="GO:0007188">
    <property type="term" value="P:adenylate cyclase-modulating G protein-coupled receptor signaling pathway"/>
    <property type="evidence" value="ECO:0007669"/>
    <property type="project" value="TreeGrafter"/>
</dbReference>
<dbReference type="InterPro" id="IPR017983">
    <property type="entry name" value="GPCR_2_secretin-like_CS"/>
</dbReference>
<dbReference type="InterPro" id="IPR050332">
    <property type="entry name" value="GPCR_2"/>
</dbReference>
<evidence type="ECO:0000256" key="1">
    <source>
        <dbReference type="SAM" id="MobiDB-lite"/>
    </source>
</evidence>
<proteinExistence type="predicted"/>
<protein>
    <submittedName>
        <fullName evidence="2">Corticotropin-releasing factor receptor 2-like 2</fullName>
    </submittedName>
</protein>
<name>A0A8J5TP32_HOMAM</name>
<feature type="non-terminal residue" evidence="2">
    <location>
        <position position="1"/>
    </location>
</feature>
<evidence type="ECO:0000313" key="3">
    <source>
        <dbReference type="Proteomes" id="UP000747542"/>
    </source>
</evidence>
<gene>
    <name evidence="2" type="primary">Crhr2-L2</name>
    <name evidence="2" type="ORF">Hamer_G009121</name>
</gene>
<dbReference type="PROSITE" id="PS00650">
    <property type="entry name" value="G_PROTEIN_RECEP_F2_2"/>
    <property type="match status" value="1"/>
</dbReference>
<organism evidence="2 3">
    <name type="scientific">Homarus americanus</name>
    <name type="common">American lobster</name>
    <dbReference type="NCBI Taxonomy" id="6706"/>
    <lineage>
        <taxon>Eukaryota</taxon>
        <taxon>Metazoa</taxon>
        <taxon>Ecdysozoa</taxon>
        <taxon>Arthropoda</taxon>
        <taxon>Crustacea</taxon>
        <taxon>Multicrustacea</taxon>
        <taxon>Malacostraca</taxon>
        <taxon>Eumalacostraca</taxon>
        <taxon>Eucarida</taxon>
        <taxon>Decapoda</taxon>
        <taxon>Pleocyemata</taxon>
        <taxon>Astacidea</taxon>
        <taxon>Nephropoidea</taxon>
        <taxon>Nephropidae</taxon>
        <taxon>Homarus</taxon>
    </lineage>
</organism>
<evidence type="ECO:0000313" key="2">
    <source>
        <dbReference type="EMBL" id="KAG7176328.1"/>
    </source>
</evidence>
<dbReference type="Gene3D" id="1.20.1070.10">
    <property type="entry name" value="Rhodopsin 7-helix transmembrane proteins"/>
    <property type="match status" value="1"/>
</dbReference>
<keyword evidence="3" id="KW-1185">Reference proteome</keyword>
<dbReference type="Proteomes" id="UP000747542">
    <property type="component" value="Unassembled WGS sequence"/>
</dbReference>
<feature type="region of interest" description="Disordered" evidence="1">
    <location>
        <begin position="75"/>
        <end position="97"/>
    </location>
</feature>
<sequence>MGKNHTIELMWLVTDQFFASFQGFFVATLYCLLNAEVRSELRKIWHHWRMNKEAEKNMNFHSAFSQSRSYFSRGTGTLNTAPSTGRKKNGFLTGRGNSSSLLVAATSNVNGATTRDKNCLSVQDKSLYDDVNNQ</sequence>
<dbReference type="GO" id="GO:0017046">
    <property type="term" value="F:peptide hormone binding"/>
    <property type="evidence" value="ECO:0007669"/>
    <property type="project" value="TreeGrafter"/>
</dbReference>
<reference evidence="2" key="1">
    <citation type="journal article" date="2021" name="Sci. Adv.">
        <title>The American lobster genome reveals insights on longevity, neural, and immune adaptations.</title>
        <authorList>
            <person name="Polinski J.M."/>
            <person name="Zimin A.V."/>
            <person name="Clark K.F."/>
            <person name="Kohn A.B."/>
            <person name="Sadowski N."/>
            <person name="Timp W."/>
            <person name="Ptitsyn A."/>
            <person name="Khanna P."/>
            <person name="Romanova D.Y."/>
            <person name="Williams P."/>
            <person name="Greenwood S.J."/>
            <person name="Moroz L.L."/>
            <person name="Walt D.R."/>
            <person name="Bodnar A.G."/>
        </authorList>
    </citation>
    <scope>NUCLEOTIDE SEQUENCE</scope>
    <source>
        <strain evidence="2">GMGI-L3</strain>
    </source>
</reference>